<dbReference type="PANTHER" id="PTHR24305:SF166">
    <property type="entry name" value="CYTOCHROME P450 12A4, MITOCHONDRIAL-RELATED"/>
    <property type="match status" value="1"/>
</dbReference>
<dbReference type="GO" id="GO:0005506">
    <property type="term" value="F:iron ion binding"/>
    <property type="evidence" value="ECO:0007669"/>
    <property type="project" value="InterPro"/>
</dbReference>
<comment type="caution">
    <text evidence="4">The sequence shown here is derived from an EMBL/GenBank/DDBJ whole genome shotgun (WGS) entry which is preliminary data.</text>
</comment>
<feature type="transmembrane region" description="Helical" evidence="3">
    <location>
        <begin position="235"/>
        <end position="258"/>
    </location>
</feature>
<evidence type="ECO:0000256" key="2">
    <source>
        <dbReference type="SAM" id="MobiDB-lite"/>
    </source>
</evidence>
<keyword evidence="3" id="KW-0472">Membrane</keyword>
<feature type="region of interest" description="Disordered" evidence="2">
    <location>
        <begin position="15"/>
        <end position="44"/>
    </location>
</feature>
<dbReference type="GO" id="GO:0020037">
    <property type="term" value="F:heme binding"/>
    <property type="evidence" value="ECO:0007669"/>
    <property type="project" value="InterPro"/>
</dbReference>
<dbReference type="Gene3D" id="1.10.630.10">
    <property type="entry name" value="Cytochrome P450"/>
    <property type="match status" value="1"/>
</dbReference>
<feature type="region of interest" description="Disordered" evidence="2">
    <location>
        <begin position="59"/>
        <end position="104"/>
    </location>
</feature>
<evidence type="ECO:0000256" key="3">
    <source>
        <dbReference type="SAM" id="Phobius"/>
    </source>
</evidence>
<dbReference type="GO" id="GO:0016705">
    <property type="term" value="F:oxidoreductase activity, acting on paired donors, with incorporation or reduction of molecular oxygen"/>
    <property type="evidence" value="ECO:0007669"/>
    <property type="project" value="InterPro"/>
</dbReference>
<keyword evidence="5" id="KW-1185">Reference proteome</keyword>
<dbReference type="GO" id="GO:0004497">
    <property type="term" value="F:monooxygenase activity"/>
    <property type="evidence" value="ECO:0007669"/>
    <property type="project" value="InterPro"/>
</dbReference>
<dbReference type="InterPro" id="IPR036396">
    <property type="entry name" value="Cyt_P450_sf"/>
</dbReference>
<accession>A0A9D5BSM0</accession>
<evidence type="ECO:0000313" key="4">
    <source>
        <dbReference type="EMBL" id="KAJ0959994.1"/>
    </source>
</evidence>
<dbReference type="SUPFAM" id="SSF48264">
    <property type="entry name" value="Cytochrome P450"/>
    <property type="match status" value="1"/>
</dbReference>
<organism evidence="4 5">
    <name type="scientific">Dioscorea zingiberensis</name>
    <dbReference type="NCBI Taxonomy" id="325984"/>
    <lineage>
        <taxon>Eukaryota</taxon>
        <taxon>Viridiplantae</taxon>
        <taxon>Streptophyta</taxon>
        <taxon>Embryophyta</taxon>
        <taxon>Tracheophyta</taxon>
        <taxon>Spermatophyta</taxon>
        <taxon>Magnoliopsida</taxon>
        <taxon>Liliopsida</taxon>
        <taxon>Dioscoreales</taxon>
        <taxon>Dioscoreaceae</taxon>
        <taxon>Dioscorea</taxon>
    </lineage>
</organism>
<dbReference type="Pfam" id="PF00067">
    <property type="entry name" value="p450"/>
    <property type="match status" value="1"/>
</dbReference>
<comment type="similarity">
    <text evidence="1">Belongs to the cytochrome P450 family.</text>
</comment>
<proteinExistence type="inferred from homology"/>
<reference evidence="4 5" key="1">
    <citation type="journal article" date="2022" name="Hortic Res">
        <title>The genome of Dioscorea zingiberensis sheds light on the biosynthesis, origin and evolution of the medicinally important diosgenin saponins.</title>
        <authorList>
            <person name="Li Y."/>
            <person name="Tan C."/>
            <person name="Li Z."/>
            <person name="Guo J."/>
            <person name="Li S."/>
            <person name="Chen X."/>
            <person name="Wang C."/>
            <person name="Dai X."/>
            <person name="Yang H."/>
            <person name="Song W."/>
            <person name="Hou L."/>
            <person name="Xu J."/>
            <person name="Tong Z."/>
            <person name="Xu A."/>
            <person name="Yuan X."/>
            <person name="Wang W."/>
            <person name="Yang Q."/>
            <person name="Chen L."/>
            <person name="Sun Z."/>
            <person name="Wang K."/>
            <person name="Pan B."/>
            <person name="Chen J."/>
            <person name="Bao Y."/>
            <person name="Liu F."/>
            <person name="Qi X."/>
            <person name="Gang D.R."/>
            <person name="Wen J."/>
            <person name="Li J."/>
        </authorList>
    </citation>
    <scope>NUCLEOTIDE SEQUENCE [LARGE SCALE GENOMIC DNA]</scope>
    <source>
        <strain evidence="4">Dzin_1.0</strain>
    </source>
</reference>
<feature type="compositionally biased region" description="Polar residues" evidence="2">
    <location>
        <begin position="60"/>
        <end position="70"/>
    </location>
</feature>
<keyword evidence="3" id="KW-0812">Transmembrane</keyword>
<dbReference type="InterPro" id="IPR050121">
    <property type="entry name" value="Cytochrome_P450_monoxygenase"/>
</dbReference>
<keyword evidence="3" id="KW-1133">Transmembrane helix</keyword>
<gene>
    <name evidence="4" type="ORF">J5N97_000250</name>
</gene>
<dbReference type="EMBL" id="JAGGNH010000125">
    <property type="protein sequence ID" value="KAJ0959994.1"/>
    <property type="molecule type" value="Genomic_DNA"/>
</dbReference>
<dbReference type="Proteomes" id="UP001085076">
    <property type="component" value="Unassembled WGS sequence"/>
</dbReference>
<evidence type="ECO:0000256" key="1">
    <source>
        <dbReference type="ARBA" id="ARBA00010617"/>
    </source>
</evidence>
<dbReference type="PANTHER" id="PTHR24305">
    <property type="entry name" value="CYTOCHROME P450"/>
    <property type="match status" value="1"/>
</dbReference>
<sequence length="308" mass="34574">MLALLSLPFKESAAKALTSPAIAKSGRRRDSRLPHLLPRKKPRRPLIRPRYLTVDWDTVAPTSSPISTSRPDAVGAARLRSSPPSSPTAPSSSRHQEGDQQPLHSATDNLLAQRSPRRWGAFLDADNLVTLFMEAPMQGLEATSVNVINKPDALRRIAGLVQPRIVAALESWALKGRIKHMMNLRRRKLEAIFRVELEKKKFRKEAVTTDLMDGLMQITDDEGDKLSDKEVIDNIVSLVIAGYASTALSAMWAIFYLAKYPNVFKSFGIRLNLEHTKFSEVDQEYVQEICLLDYNSQFSYIILSVGYK</sequence>
<evidence type="ECO:0000313" key="5">
    <source>
        <dbReference type="Proteomes" id="UP001085076"/>
    </source>
</evidence>
<dbReference type="AlphaFoldDB" id="A0A9D5BSM0"/>
<protein>
    <submittedName>
        <fullName evidence="4">Uncharacterized protein</fullName>
    </submittedName>
</protein>
<dbReference type="InterPro" id="IPR001128">
    <property type="entry name" value="Cyt_P450"/>
</dbReference>
<name>A0A9D5BSM0_9LILI</name>
<dbReference type="OrthoDB" id="1670612at2759"/>